<keyword evidence="4" id="KW-0804">Transcription</keyword>
<dbReference type="Gene3D" id="1.10.10.10">
    <property type="entry name" value="Winged helix-like DNA-binding domain superfamily/Winged helix DNA-binding domain"/>
    <property type="match status" value="1"/>
</dbReference>
<dbReference type="Pfam" id="PF03466">
    <property type="entry name" value="LysR_substrate"/>
    <property type="match status" value="1"/>
</dbReference>
<name>A0A840P348_9ACTN</name>
<sequence>MDVDTRALKYFIAVAEELSFSRAAARLYVSQPSLSRQIQRLENDLRTPLFQRTSRDVRLTPAGQALLPAAKDLIEQWTDAFRQARVTAAAHDRVLRIGFQATGAGKLGTRARALFEERHPGVSVEPRSFDWAGEVAALREGLVDVAYVWLPADTRGLTCTVIATEPRVLGLHSGHPLASRKSLTIMEIADVPLVWTRKAPRFWVDWWAVNPRPDGSEPRWGPENDNPEEQLEHVAAGVAGAIAPRSMAWYYARPDITWVPLTDVEPLRIALAWPERGASDLVPPFAAVVRELTATA</sequence>
<dbReference type="RefSeq" id="WP_221336207.1">
    <property type="nucleotide sequence ID" value="NZ_BAABIX010000005.1"/>
</dbReference>
<keyword evidence="3 6" id="KW-0238">DNA-binding</keyword>
<dbReference type="PANTHER" id="PTHR30346:SF0">
    <property type="entry name" value="HCA OPERON TRANSCRIPTIONAL ACTIVATOR HCAR"/>
    <property type="match status" value="1"/>
</dbReference>
<keyword evidence="7" id="KW-1185">Reference proteome</keyword>
<dbReference type="EMBL" id="JACHGN010000005">
    <property type="protein sequence ID" value="MBB5132916.1"/>
    <property type="molecule type" value="Genomic_DNA"/>
</dbReference>
<protein>
    <submittedName>
        <fullName evidence="6">DNA-binding transcriptional LysR family regulator</fullName>
    </submittedName>
</protein>
<dbReference type="InterPro" id="IPR000847">
    <property type="entry name" value="LysR_HTH_N"/>
</dbReference>
<dbReference type="GO" id="GO:0032993">
    <property type="term" value="C:protein-DNA complex"/>
    <property type="evidence" value="ECO:0007669"/>
    <property type="project" value="TreeGrafter"/>
</dbReference>
<dbReference type="Pfam" id="PF00126">
    <property type="entry name" value="HTH_1"/>
    <property type="match status" value="1"/>
</dbReference>
<dbReference type="InterPro" id="IPR036388">
    <property type="entry name" value="WH-like_DNA-bd_sf"/>
</dbReference>
<dbReference type="Gene3D" id="3.40.190.10">
    <property type="entry name" value="Periplasmic binding protein-like II"/>
    <property type="match status" value="2"/>
</dbReference>
<dbReference type="GO" id="GO:0003700">
    <property type="term" value="F:DNA-binding transcription factor activity"/>
    <property type="evidence" value="ECO:0007669"/>
    <property type="project" value="InterPro"/>
</dbReference>
<gene>
    <name evidence="6" type="ORF">HNP84_002637</name>
</gene>
<comment type="similarity">
    <text evidence="1">Belongs to the LysR transcriptional regulatory family.</text>
</comment>
<comment type="caution">
    <text evidence="6">The sequence shown here is derived from an EMBL/GenBank/DDBJ whole genome shotgun (WGS) entry which is preliminary data.</text>
</comment>
<evidence type="ECO:0000313" key="6">
    <source>
        <dbReference type="EMBL" id="MBB5132916.1"/>
    </source>
</evidence>
<dbReference type="SUPFAM" id="SSF53850">
    <property type="entry name" value="Periplasmic binding protein-like II"/>
    <property type="match status" value="1"/>
</dbReference>
<evidence type="ECO:0000256" key="4">
    <source>
        <dbReference type="ARBA" id="ARBA00023163"/>
    </source>
</evidence>
<organism evidence="6 7">
    <name type="scientific">Thermocatellispora tengchongensis</name>
    <dbReference type="NCBI Taxonomy" id="1073253"/>
    <lineage>
        <taxon>Bacteria</taxon>
        <taxon>Bacillati</taxon>
        <taxon>Actinomycetota</taxon>
        <taxon>Actinomycetes</taxon>
        <taxon>Streptosporangiales</taxon>
        <taxon>Streptosporangiaceae</taxon>
        <taxon>Thermocatellispora</taxon>
    </lineage>
</organism>
<dbReference type="SUPFAM" id="SSF46785">
    <property type="entry name" value="Winged helix' DNA-binding domain"/>
    <property type="match status" value="1"/>
</dbReference>
<dbReference type="GO" id="GO:0003677">
    <property type="term" value="F:DNA binding"/>
    <property type="evidence" value="ECO:0007669"/>
    <property type="project" value="UniProtKB-KW"/>
</dbReference>
<dbReference type="InterPro" id="IPR005119">
    <property type="entry name" value="LysR_subst-bd"/>
</dbReference>
<evidence type="ECO:0000256" key="1">
    <source>
        <dbReference type="ARBA" id="ARBA00009437"/>
    </source>
</evidence>
<dbReference type="PANTHER" id="PTHR30346">
    <property type="entry name" value="TRANSCRIPTIONAL DUAL REGULATOR HCAR-RELATED"/>
    <property type="match status" value="1"/>
</dbReference>
<evidence type="ECO:0000256" key="2">
    <source>
        <dbReference type="ARBA" id="ARBA00023015"/>
    </source>
</evidence>
<dbReference type="Proteomes" id="UP000578449">
    <property type="component" value="Unassembled WGS sequence"/>
</dbReference>
<dbReference type="PRINTS" id="PR00039">
    <property type="entry name" value="HTHLYSR"/>
</dbReference>
<proteinExistence type="inferred from homology"/>
<evidence type="ECO:0000259" key="5">
    <source>
        <dbReference type="PROSITE" id="PS50931"/>
    </source>
</evidence>
<evidence type="ECO:0000256" key="3">
    <source>
        <dbReference type="ARBA" id="ARBA00023125"/>
    </source>
</evidence>
<evidence type="ECO:0000313" key="7">
    <source>
        <dbReference type="Proteomes" id="UP000578449"/>
    </source>
</evidence>
<dbReference type="FunFam" id="1.10.10.10:FF:000001">
    <property type="entry name" value="LysR family transcriptional regulator"/>
    <property type="match status" value="1"/>
</dbReference>
<accession>A0A840P348</accession>
<feature type="domain" description="HTH lysR-type" evidence="5">
    <location>
        <begin position="3"/>
        <end position="60"/>
    </location>
</feature>
<dbReference type="InterPro" id="IPR036390">
    <property type="entry name" value="WH_DNA-bd_sf"/>
</dbReference>
<dbReference type="PROSITE" id="PS50931">
    <property type="entry name" value="HTH_LYSR"/>
    <property type="match status" value="1"/>
</dbReference>
<reference evidence="6 7" key="1">
    <citation type="submission" date="2020-08" db="EMBL/GenBank/DDBJ databases">
        <title>Genomic Encyclopedia of Type Strains, Phase IV (KMG-IV): sequencing the most valuable type-strain genomes for metagenomic binning, comparative biology and taxonomic classification.</title>
        <authorList>
            <person name="Goeker M."/>
        </authorList>
    </citation>
    <scope>NUCLEOTIDE SEQUENCE [LARGE SCALE GENOMIC DNA]</scope>
    <source>
        <strain evidence="6 7">DSM 45615</strain>
    </source>
</reference>
<keyword evidence="2" id="KW-0805">Transcription regulation</keyword>
<dbReference type="AlphaFoldDB" id="A0A840P348"/>